<dbReference type="AlphaFoldDB" id="A0A1A9VSY2"/>
<organism evidence="2 3">
    <name type="scientific">Glossina austeni</name>
    <name type="common">Savannah tsetse fly</name>
    <dbReference type="NCBI Taxonomy" id="7395"/>
    <lineage>
        <taxon>Eukaryota</taxon>
        <taxon>Metazoa</taxon>
        <taxon>Ecdysozoa</taxon>
        <taxon>Arthropoda</taxon>
        <taxon>Hexapoda</taxon>
        <taxon>Insecta</taxon>
        <taxon>Pterygota</taxon>
        <taxon>Neoptera</taxon>
        <taxon>Endopterygota</taxon>
        <taxon>Diptera</taxon>
        <taxon>Brachycera</taxon>
        <taxon>Muscomorpha</taxon>
        <taxon>Hippoboscoidea</taxon>
        <taxon>Glossinidae</taxon>
        <taxon>Glossina</taxon>
    </lineage>
</organism>
<keyword evidence="3" id="KW-1185">Reference proteome</keyword>
<feature type="chain" id="PRO_5008399622" description="TIL domain-containing protein" evidence="1">
    <location>
        <begin position="29"/>
        <end position="87"/>
    </location>
</feature>
<protein>
    <recommendedName>
        <fullName evidence="4">TIL domain-containing protein</fullName>
    </recommendedName>
</protein>
<sequence length="87" mass="9145">MFFKLNTATFASLGLLLIILEGRWCVAGKPDCGSAELGLCGVGCQEKCKTDGEDCNTLSDSCLAMCICPQKVTLNGLSTCLRESGCS</sequence>
<dbReference type="Proteomes" id="UP000078200">
    <property type="component" value="Unassembled WGS sequence"/>
</dbReference>
<feature type="signal peptide" evidence="1">
    <location>
        <begin position="1"/>
        <end position="28"/>
    </location>
</feature>
<accession>A0A1A9VSY2</accession>
<evidence type="ECO:0000256" key="1">
    <source>
        <dbReference type="SAM" id="SignalP"/>
    </source>
</evidence>
<evidence type="ECO:0000313" key="2">
    <source>
        <dbReference type="EnsemblMetazoa" id="GAUT046435-PA"/>
    </source>
</evidence>
<dbReference type="EnsemblMetazoa" id="GAUT046435-RA">
    <property type="protein sequence ID" value="GAUT046435-PA"/>
    <property type="gene ID" value="GAUT046435"/>
</dbReference>
<reference evidence="2" key="1">
    <citation type="submission" date="2020-05" db="UniProtKB">
        <authorList>
            <consortium name="EnsemblMetazoa"/>
        </authorList>
    </citation>
    <scope>IDENTIFICATION</scope>
    <source>
        <strain evidence="2">TTRI</strain>
    </source>
</reference>
<evidence type="ECO:0000313" key="3">
    <source>
        <dbReference type="Proteomes" id="UP000078200"/>
    </source>
</evidence>
<evidence type="ECO:0008006" key="4">
    <source>
        <dbReference type="Google" id="ProtNLM"/>
    </source>
</evidence>
<keyword evidence="1" id="KW-0732">Signal</keyword>
<name>A0A1A9VSY2_GLOAU</name>
<proteinExistence type="predicted"/>
<dbReference type="VEuPathDB" id="VectorBase:GAUT046435"/>